<keyword evidence="1" id="KW-0175">Coiled coil</keyword>
<dbReference type="Proteomes" id="UP000093807">
    <property type="component" value="Unassembled WGS sequence"/>
</dbReference>
<evidence type="ECO:0000256" key="1">
    <source>
        <dbReference type="SAM" id="Coils"/>
    </source>
</evidence>
<keyword evidence="3" id="KW-1185">Reference proteome</keyword>
<sequence length="152" mass="16935">MPQKFSEAIAALSAKTKSMEESITKANAENKEKLEEKLTEVKAEVVVKKDEFVAKAELAKAEIKITHAKNSFKEKIAQIEAHAKARKLEIEAKIANAKHHLDLKFAEADYNDAVDYAQNCIDWAEIALGDVQEAILEALTAQNKYEHIKNAS</sequence>
<protein>
    <submittedName>
        <fullName evidence="2">Uncharacterized protein</fullName>
    </submittedName>
</protein>
<dbReference type="PATRIC" id="fig|29536.5.peg.258"/>
<feature type="coiled-coil region" evidence="1">
    <location>
        <begin position="9"/>
        <end position="51"/>
    </location>
</feature>
<evidence type="ECO:0000313" key="2">
    <source>
        <dbReference type="EMBL" id="OAZ05357.1"/>
    </source>
</evidence>
<proteinExistence type="predicted"/>
<name>A0A199XV93_9FLAO</name>
<accession>A0A199XV93</accession>
<comment type="caution">
    <text evidence="2">The sequence shown here is derived from an EMBL/GenBank/DDBJ whole genome shotgun (WGS) entry which is preliminary data.</text>
</comment>
<organism evidence="2 3">
    <name type="scientific">Flavobacterium succinicans</name>
    <dbReference type="NCBI Taxonomy" id="29536"/>
    <lineage>
        <taxon>Bacteria</taxon>
        <taxon>Pseudomonadati</taxon>
        <taxon>Bacteroidota</taxon>
        <taxon>Flavobacteriia</taxon>
        <taxon>Flavobacteriales</taxon>
        <taxon>Flavobacteriaceae</taxon>
        <taxon>Flavobacterium</taxon>
    </lineage>
</organism>
<dbReference type="AlphaFoldDB" id="A0A199XV93"/>
<evidence type="ECO:0000313" key="3">
    <source>
        <dbReference type="Proteomes" id="UP000093807"/>
    </source>
</evidence>
<gene>
    <name evidence="2" type="ORF">FLB_02460</name>
</gene>
<reference evidence="2 3" key="1">
    <citation type="submission" date="2016-06" db="EMBL/GenBank/DDBJ databases">
        <title>Draft genome sequence of Flavobacterium succinicans strain DD5b.</title>
        <authorList>
            <person name="Poehlein A."/>
            <person name="Daniel R."/>
            <person name="Simeonova D.D."/>
        </authorList>
    </citation>
    <scope>NUCLEOTIDE SEQUENCE [LARGE SCALE GENOMIC DNA]</scope>
    <source>
        <strain evidence="2 3">DD5b</strain>
    </source>
</reference>
<dbReference type="EMBL" id="JMTM01000009">
    <property type="protein sequence ID" value="OAZ05357.1"/>
    <property type="molecule type" value="Genomic_DNA"/>
</dbReference>